<evidence type="ECO:0000256" key="3">
    <source>
        <dbReference type="ARBA" id="ARBA00022694"/>
    </source>
</evidence>
<evidence type="ECO:0000313" key="8">
    <source>
        <dbReference type="EMBL" id="CAH9076663.1"/>
    </source>
</evidence>
<keyword evidence="5" id="KW-0067">ATP-binding</keyword>
<dbReference type="PANTHER" id="PTHR43033">
    <property type="entry name" value="TRNA(ILE)-LYSIDINE SYNTHASE-RELATED"/>
    <property type="match status" value="1"/>
</dbReference>
<dbReference type="InterPro" id="IPR014729">
    <property type="entry name" value="Rossmann-like_a/b/a_fold"/>
</dbReference>
<evidence type="ECO:0000256" key="5">
    <source>
        <dbReference type="ARBA" id="ARBA00022840"/>
    </source>
</evidence>
<evidence type="ECO:0000256" key="2">
    <source>
        <dbReference type="ARBA" id="ARBA00022598"/>
    </source>
</evidence>
<dbReference type="GO" id="GO:0005524">
    <property type="term" value="F:ATP binding"/>
    <property type="evidence" value="ECO:0007669"/>
    <property type="project" value="UniProtKB-KW"/>
</dbReference>
<dbReference type="NCBIfam" id="TIGR02432">
    <property type="entry name" value="lysidine_TilS_N"/>
    <property type="match status" value="1"/>
</dbReference>
<dbReference type="GO" id="GO:0032267">
    <property type="term" value="F:tRNA(Ile)-lysidine synthase activity"/>
    <property type="evidence" value="ECO:0007669"/>
    <property type="project" value="UniProtKB-EC"/>
</dbReference>
<reference evidence="8" key="1">
    <citation type="submission" date="2022-07" db="EMBL/GenBank/DDBJ databases">
        <authorList>
            <person name="Macas J."/>
            <person name="Novak P."/>
            <person name="Neumann P."/>
        </authorList>
    </citation>
    <scope>NUCLEOTIDE SEQUENCE</scope>
</reference>
<dbReference type="OrthoDB" id="198857at2759"/>
<name>A0A9P0YUU4_CUSEU</name>
<proteinExistence type="inferred from homology"/>
<dbReference type="AlphaFoldDB" id="A0A9P0YUU4"/>
<dbReference type="InterPro" id="IPR011063">
    <property type="entry name" value="TilS/TtcA_N"/>
</dbReference>
<comment type="catalytic activity">
    <reaction evidence="6">
        <text>cytidine(34) in tRNA(Ile2) + L-lysine + ATP = lysidine(34) in tRNA(Ile2) + AMP + diphosphate + H(+)</text>
        <dbReference type="Rhea" id="RHEA:43744"/>
        <dbReference type="Rhea" id="RHEA-COMP:10625"/>
        <dbReference type="Rhea" id="RHEA-COMP:10670"/>
        <dbReference type="ChEBI" id="CHEBI:15378"/>
        <dbReference type="ChEBI" id="CHEBI:30616"/>
        <dbReference type="ChEBI" id="CHEBI:32551"/>
        <dbReference type="ChEBI" id="CHEBI:33019"/>
        <dbReference type="ChEBI" id="CHEBI:82748"/>
        <dbReference type="ChEBI" id="CHEBI:83665"/>
        <dbReference type="ChEBI" id="CHEBI:456215"/>
        <dbReference type="EC" id="6.3.4.19"/>
    </reaction>
</comment>
<protein>
    <recommendedName>
        <fullName evidence="1">tRNA(Ile)-lysidine synthetase</fullName>
        <ecNumber evidence="1">6.3.4.19</ecNumber>
    </recommendedName>
</protein>
<evidence type="ECO:0000313" key="9">
    <source>
        <dbReference type="Proteomes" id="UP001152484"/>
    </source>
</evidence>
<dbReference type="SUPFAM" id="SSF52402">
    <property type="entry name" value="Adenine nucleotide alpha hydrolases-like"/>
    <property type="match status" value="1"/>
</dbReference>
<evidence type="ECO:0000256" key="1">
    <source>
        <dbReference type="ARBA" id="ARBA00013267"/>
    </source>
</evidence>
<keyword evidence="2" id="KW-0436">Ligase</keyword>
<dbReference type="EC" id="6.3.4.19" evidence="1"/>
<dbReference type="InterPro" id="IPR012795">
    <property type="entry name" value="tRNA_Ile_lys_synt_N"/>
</dbReference>
<organism evidence="8 9">
    <name type="scientific">Cuscuta europaea</name>
    <name type="common">European dodder</name>
    <dbReference type="NCBI Taxonomy" id="41803"/>
    <lineage>
        <taxon>Eukaryota</taxon>
        <taxon>Viridiplantae</taxon>
        <taxon>Streptophyta</taxon>
        <taxon>Embryophyta</taxon>
        <taxon>Tracheophyta</taxon>
        <taxon>Spermatophyta</taxon>
        <taxon>Magnoliopsida</taxon>
        <taxon>eudicotyledons</taxon>
        <taxon>Gunneridae</taxon>
        <taxon>Pentapetalae</taxon>
        <taxon>asterids</taxon>
        <taxon>lamiids</taxon>
        <taxon>Solanales</taxon>
        <taxon>Convolvulaceae</taxon>
        <taxon>Cuscuteae</taxon>
        <taxon>Cuscuta</taxon>
        <taxon>Cuscuta subgen. Cuscuta</taxon>
    </lineage>
</organism>
<evidence type="ECO:0000259" key="7">
    <source>
        <dbReference type="Pfam" id="PF01171"/>
    </source>
</evidence>
<keyword evidence="4" id="KW-0547">Nucleotide-binding</keyword>
<evidence type="ECO:0000256" key="4">
    <source>
        <dbReference type="ARBA" id="ARBA00022741"/>
    </source>
</evidence>
<dbReference type="GO" id="GO:0008033">
    <property type="term" value="P:tRNA processing"/>
    <property type="evidence" value="ECO:0007669"/>
    <property type="project" value="UniProtKB-KW"/>
</dbReference>
<dbReference type="CDD" id="cd01992">
    <property type="entry name" value="TilS_N"/>
    <property type="match status" value="1"/>
</dbReference>
<dbReference type="Gene3D" id="3.40.50.620">
    <property type="entry name" value="HUPs"/>
    <property type="match status" value="1"/>
</dbReference>
<dbReference type="EMBL" id="CAMAPE010000010">
    <property type="protein sequence ID" value="CAH9076663.1"/>
    <property type="molecule type" value="Genomic_DNA"/>
</dbReference>
<sequence>MAHTTAPSHFLLLPSLRRTPIKPSDYRCSASFSFYIRSLYSSSCHHHTSRSIESSNYIETFAKRMAMAGLKPHHRIALGVSGGPDSMALCLLAASWKTNNRSVGLISDKKSEYIDGLLAVVVDHGLRAESKEEANLVQCRVTNMGIKCETAHCEWLEGRPKQGHLQEEARNKRYEILQSVCIQHQMSVLLIAHHADDQAELFVLRLSRHSSVLGLSGMPFVSELYNRNVFTNLVYFQPHKTLLVRPLLEFSKEDMYKICQAANQEWVEDPTNQSQVFARNRIRLALTGLSSSAFKAELRSVITTCQRTRMHIDRICSNIIHHAVIITPLGYAVIDLGLLNSSEVQDIILSKFISLILQFVSQRRRHIRGSALKLVVDYIRTSPCKTCLTAAGCYLSPVPGSKGTKLMVCCSPNDNFPLKTELLDTFTNNEQKCSPSDEEQIIAELKLYADQFYQDVTGLDILDLRTADSVLVEAKRKGILSDSTYKCIISLQEKEGENFRSQSDIIRGFKLENEETVNYNPSRVLYQEHIGYFMNRFLVKWKMSMKFEERGNFCSLCIIGQDLVAEVRHMVDADWLYLAELANTSKQLVLASGDVRNGRISCTDYVKQSAQRTLIALKSIPVAARRALPVLVNSDGLLLSIPSVGFKHCPCLVASAVFKPMVPLGGGYCSFV</sequence>
<keyword evidence="9" id="KW-1185">Reference proteome</keyword>
<feature type="domain" description="tRNA(Ile)-lysidine/2-thiocytidine synthase N-terminal" evidence="7">
    <location>
        <begin position="76"/>
        <end position="283"/>
    </location>
</feature>
<dbReference type="Proteomes" id="UP001152484">
    <property type="component" value="Unassembled WGS sequence"/>
</dbReference>
<dbReference type="Pfam" id="PF01171">
    <property type="entry name" value="ATP_bind_3"/>
    <property type="match status" value="1"/>
</dbReference>
<gene>
    <name evidence="8" type="ORF">CEURO_LOCUS5922</name>
</gene>
<keyword evidence="3" id="KW-0819">tRNA processing</keyword>
<dbReference type="HAMAP" id="MF_01161">
    <property type="entry name" value="tRNA_Ile_lys_synt"/>
    <property type="match status" value="1"/>
</dbReference>
<accession>A0A9P0YUU4</accession>
<dbReference type="PANTHER" id="PTHR43033:SF5">
    <property type="entry name" value="TRNA(ILE)-LYSIDINE SYNTHETASE"/>
    <property type="match status" value="1"/>
</dbReference>
<dbReference type="InterPro" id="IPR012094">
    <property type="entry name" value="tRNA_Ile_lys_synt"/>
</dbReference>
<comment type="caution">
    <text evidence="8">The sequence shown here is derived from an EMBL/GenBank/DDBJ whole genome shotgun (WGS) entry which is preliminary data.</text>
</comment>
<evidence type="ECO:0000256" key="6">
    <source>
        <dbReference type="ARBA" id="ARBA00048539"/>
    </source>
</evidence>